<dbReference type="PANTHER" id="PTHR43056">
    <property type="entry name" value="PEPTIDASE S9 PROLYL OLIGOPEPTIDASE"/>
    <property type="match status" value="1"/>
</dbReference>
<dbReference type="InterPro" id="IPR005674">
    <property type="entry name" value="CocE/Ser_esterase"/>
</dbReference>
<dbReference type="AlphaFoldDB" id="A0A316BL52"/>
<evidence type="ECO:0000313" key="4">
    <source>
        <dbReference type="Proteomes" id="UP000245396"/>
    </source>
</evidence>
<dbReference type="STRING" id="1192868.GCA_000304395_00492"/>
<dbReference type="InterPro" id="IPR000383">
    <property type="entry name" value="Xaa-Pro-like_dom"/>
</dbReference>
<name>A0A316BL52_PSESE</name>
<evidence type="ECO:0000259" key="2">
    <source>
        <dbReference type="SMART" id="SM00939"/>
    </source>
</evidence>
<dbReference type="Pfam" id="PF02129">
    <property type="entry name" value="Peptidase_S15"/>
    <property type="match status" value="1"/>
</dbReference>
<dbReference type="Gene3D" id="2.60.120.260">
    <property type="entry name" value="Galactose-binding domain-like"/>
    <property type="match status" value="1"/>
</dbReference>
<dbReference type="InterPro" id="IPR008979">
    <property type="entry name" value="Galactose-bd-like_sf"/>
</dbReference>
<accession>A0A316BL52</accession>
<dbReference type="InterPro" id="IPR050585">
    <property type="entry name" value="Xaa-Pro_dipeptidyl-ppase/CocE"/>
</dbReference>
<evidence type="ECO:0000313" key="3">
    <source>
        <dbReference type="EMBL" id="PWJ73019.1"/>
    </source>
</evidence>
<dbReference type="EMBL" id="QGGG01000029">
    <property type="protein sequence ID" value="PWJ73019.1"/>
    <property type="molecule type" value="Genomic_DNA"/>
</dbReference>
<gene>
    <name evidence="3" type="ORF">C7441_12924</name>
</gene>
<evidence type="ECO:0000256" key="1">
    <source>
        <dbReference type="ARBA" id="ARBA00022801"/>
    </source>
</evidence>
<dbReference type="SUPFAM" id="SSF53474">
    <property type="entry name" value="alpha/beta-Hydrolases"/>
    <property type="match status" value="1"/>
</dbReference>
<dbReference type="InterPro" id="IPR029058">
    <property type="entry name" value="AB_hydrolase_fold"/>
</dbReference>
<dbReference type="SMART" id="SM00939">
    <property type="entry name" value="PepX_C"/>
    <property type="match status" value="1"/>
</dbReference>
<dbReference type="PANTHER" id="PTHR43056:SF10">
    <property type="entry name" value="COCE_NOND FAMILY, PUTATIVE (AFU_ORTHOLOGUE AFUA_7G00600)-RELATED"/>
    <property type="match status" value="1"/>
</dbReference>
<dbReference type="NCBIfam" id="TIGR00976">
    <property type="entry name" value="CocE_NonD"/>
    <property type="match status" value="1"/>
</dbReference>
<dbReference type="InterPro" id="IPR013736">
    <property type="entry name" value="Xaa-Pro_dipept_C"/>
</dbReference>
<reference evidence="3 4" key="1">
    <citation type="submission" date="2018-05" db="EMBL/GenBank/DDBJ databases">
        <title>Genomic Encyclopedia of Type Strains, Phase IV (KMG-IV): sequencing the most valuable type-strain genomes for metagenomic binning, comparative biology and taxonomic classification.</title>
        <authorList>
            <person name="Goeker M."/>
        </authorList>
    </citation>
    <scope>NUCLEOTIDE SEQUENCE [LARGE SCALE GENOMIC DNA]</scope>
    <source>
        <strain evidence="3 4">DSM 6986</strain>
    </source>
</reference>
<dbReference type="SUPFAM" id="SSF49785">
    <property type="entry name" value="Galactose-binding domain-like"/>
    <property type="match status" value="1"/>
</dbReference>
<comment type="caution">
    <text evidence="3">The sequence shown here is derived from an EMBL/GenBank/DDBJ whole genome shotgun (WGS) entry which is preliminary data.</text>
</comment>
<dbReference type="Pfam" id="PF08530">
    <property type="entry name" value="PepX_C"/>
    <property type="match status" value="1"/>
</dbReference>
<keyword evidence="4" id="KW-1185">Reference proteome</keyword>
<dbReference type="Proteomes" id="UP000245396">
    <property type="component" value="Unassembled WGS sequence"/>
</dbReference>
<sequence>MNLCQVRCIENVWISMPDGARLAARVWMPDDAEQHPVPALLEYIPYRKRDTTRLRDETLHPFFASRGYASIRVDIRGHGDSDGLSQDEYARQEQDDGVEIIAWLAKQPWCNGKVGMFGNSWGGFSSLQVAARQPPALKAIITHCSTDDRYTDGDHWMGGCIEETFFTWGASATLIGARPPDPAIVGESWRETWLKRLNGLDFHVGNWLTHQRRDAFWKHASVSEDYSQIKCAVYAVGGWADHFNSTIARMLARLECPRKGLIGPWNHAYPHLTALGPSMDWLSEALRWWDYWLKSISTGIMDEPMYRVWMQHEATMRGMREIPGRWVAEDIWPSPRIQPLKYHLTGEGLDTRGGMPSIRQLKPLQTVGTTAPARYYRSAGMDISLPTDQRVDDARSMTFDSAPLAENVEILGAPVVTLDLSVDKPVAFLAVRLNEVDPEGLSRRVSFTMLNLTHRDGHEFPEPLEPGKRIRIRIPLHDCAHRFTAGNRIRLAVSTTYWPAFWPSPEPVILTLHTEASEIELPVRPASPADAELKPFGPHFVPETSGRTTVIAGQPESKLYEWDVAGEKLTIRSNGDSGRWKLNATGTEMSETWNEVTEILDNDPTSAKIETRMVDTFSRGGWDVRVEAALRLSLTKDDFLVTGDIQAFDHDEQVFAKKWTSTVPRQLL</sequence>
<proteinExistence type="predicted"/>
<protein>
    <recommendedName>
        <fullName evidence="2">Xaa-Pro dipeptidyl-peptidase C-terminal domain-containing protein</fullName>
    </recommendedName>
</protein>
<organism evidence="3 4">
    <name type="scientific">Pseudaminobacter salicylatoxidans</name>
    <dbReference type="NCBI Taxonomy" id="93369"/>
    <lineage>
        <taxon>Bacteria</taxon>
        <taxon>Pseudomonadati</taxon>
        <taxon>Pseudomonadota</taxon>
        <taxon>Alphaproteobacteria</taxon>
        <taxon>Hyphomicrobiales</taxon>
        <taxon>Phyllobacteriaceae</taxon>
        <taxon>Pseudaminobacter</taxon>
    </lineage>
</organism>
<keyword evidence="1" id="KW-0378">Hydrolase</keyword>
<dbReference type="Gene3D" id="3.40.50.1820">
    <property type="entry name" value="alpha/beta hydrolase"/>
    <property type="match status" value="2"/>
</dbReference>
<dbReference type="GO" id="GO:0008239">
    <property type="term" value="F:dipeptidyl-peptidase activity"/>
    <property type="evidence" value="ECO:0007669"/>
    <property type="project" value="InterPro"/>
</dbReference>
<feature type="domain" description="Xaa-Pro dipeptidyl-peptidase C-terminal" evidence="2">
    <location>
        <begin position="286"/>
        <end position="541"/>
    </location>
</feature>